<feature type="domain" description="Major facilitator superfamily (MFS) profile" evidence="9">
    <location>
        <begin position="75"/>
        <end position="495"/>
    </location>
</feature>
<comment type="similarity">
    <text evidence="7">Belongs to the major facilitator superfamily. DHA1 family. Polyamines/proton antiporter (TC 2.A.1.2.16) subfamily.</text>
</comment>
<dbReference type="InterPro" id="IPR020846">
    <property type="entry name" value="MFS_dom"/>
</dbReference>
<accession>A0A1F8AB80</accession>
<dbReference type="GO" id="GO:0022857">
    <property type="term" value="F:transmembrane transporter activity"/>
    <property type="evidence" value="ECO:0007669"/>
    <property type="project" value="InterPro"/>
</dbReference>
<dbReference type="SUPFAM" id="SSF103473">
    <property type="entry name" value="MFS general substrate transporter"/>
    <property type="match status" value="1"/>
</dbReference>
<evidence type="ECO:0000259" key="9">
    <source>
        <dbReference type="PROSITE" id="PS50850"/>
    </source>
</evidence>
<evidence type="ECO:0000256" key="6">
    <source>
        <dbReference type="ARBA" id="ARBA00023136"/>
    </source>
</evidence>
<protein>
    <submittedName>
        <fullName evidence="10">Bicyclomycin resistance protein</fullName>
    </submittedName>
</protein>
<gene>
    <name evidence="10" type="ORF">ABOM_002074</name>
</gene>
<feature type="transmembrane region" description="Helical" evidence="8">
    <location>
        <begin position="396"/>
        <end position="419"/>
    </location>
</feature>
<dbReference type="Pfam" id="PF07690">
    <property type="entry name" value="MFS_1"/>
    <property type="match status" value="1"/>
</dbReference>
<dbReference type="RefSeq" id="XP_022392422.1">
    <property type="nucleotide sequence ID" value="XM_022529204.1"/>
</dbReference>
<evidence type="ECO:0000313" key="10">
    <source>
        <dbReference type="EMBL" id="OGM48705.1"/>
    </source>
</evidence>
<comment type="caution">
    <text evidence="10">The sequence shown here is derived from an EMBL/GenBank/DDBJ whole genome shotgun (WGS) entry which is preliminary data.</text>
</comment>
<keyword evidence="5 8" id="KW-1133">Transmembrane helix</keyword>
<comment type="subcellular location">
    <subcellularLocation>
        <location evidence="1">Cell membrane</location>
        <topology evidence="1">Multi-pass membrane protein</topology>
    </subcellularLocation>
</comment>
<evidence type="ECO:0000256" key="7">
    <source>
        <dbReference type="ARBA" id="ARBA00038459"/>
    </source>
</evidence>
<feature type="transmembrane region" description="Helical" evidence="8">
    <location>
        <begin position="142"/>
        <end position="160"/>
    </location>
</feature>
<feature type="transmembrane region" description="Helical" evidence="8">
    <location>
        <begin position="113"/>
        <end position="130"/>
    </location>
</feature>
<evidence type="ECO:0000256" key="4">
    <source>
        <dbReference type="ARBA" id="ARBA00022692"/>
    </source>
</evidence>
<dbReference type="PROSITE" id="PS50850">
    <property type="entry name" value="MFS"/>
    <property type="match status" value="1"/>
</dbReference>
<feature type="transmembrane region" description="Helical" evidence="8">
    <location>
        <begin position="283"/>
        <end position="309"/>
    </location>
</feature>
<dbReference type="PANTHER" id="PTHR23502">
    <property type="entry name" value="MAJOR FACILITATOR SUPERFAMILY"/>
    <property type="match status" value="1"/>
</dbReference>
<feature type="transmembrane region" description="Helical" evidence="8">
    <location>
        <begin position="363"/>
        <end position="384"/>
    </location>
</feature>
<name>A0A1F8AB80_9EURO</name>
<evidence type="ECO:0000256" key="1">
    <source>
        <dbReference type="ARBA" id="ARBA00004651"/>
    </source>
</evidence>
<dbReference type="GO" id="GO:0005886">
    <property type="term" value="C:plasma membrane"/>
    <property type="evidence" value="ECO:0007669"/>
    <property type="project" value="UniProtKB-SubCell"/>
</dbReference>
<keyword evidence="6 8" id="KW-0472">Membrane</keyword>
<keyword evidence="2" id="KW-0813">Transport</keyword>
<feature type="transmembrane region" description="Helical" evidence="8">
    <location>
        <begin position="338"/>
        <end position="357"/>
    </location>
</feature>
<keyword evidence="3" id="KW-1003">Cell membrane</keyword>
<evidence type="ECO:0000256" key="3">
    <source>
        <dbReference type="ARBA" id="ARBA00022475"/>
    </source>
</evidence>
<dbReference type="EMBL" id="LYCR01000014">
    <property type="protein sequence ID" value="OGM48705.1"/>
    <property type="molecule type" value="Genomic_DNA"/>
</dbReference>
<dbReference type="CDD" id="cd17323">
    <property type="entry name" value="MFS_Tpo1_MDR_like"/>
    <property type="match status" value="1"/>
</dbReference>
<dbReference type="PANTHER" id="PTHR23502:SF186">
    <property type="entry name" value="MAJOR FACILITATOR SUPERFAMILY (MFS) PROFILE DOMAIN-CONTAINING PROTEIN"/>
    <property type="match status" value="1"/>
</dbReference>
<dbReference type="OrthoDB" id="446368at2759"/>
<evidence type="ECO:0000256" key="8">
    <source>
        <dbReference type="SAM" id="Phobius"/>
    </source>
</evidence>
<organism evidence="10 11">
    <name type="scientific">Aspergillus bombycis</name>
    <dbReference type="NCBI Taxonomy" id="109264"/>
    <lineage>
        <taxon>Eukaryota</taxon>
        <taxon>Fungi</taxon>
        <taxon>Dikarya</taxon>
        <taxon>Ascomycota</taxon>
        <taxon>Pezizomycotina</taxon>
        <taxon>Eurotiomycetes</taxon>
        <taxon>Eurotiomycetidae</taxon>
        <taxon>Eurotiales</taxon>
        <taxon>Aspergillaceae</taxon>
        <taxon>Aspergillus</taxon>
    </lineage>
</organism>
<feature type="transmembrane region" description="Helical" evidence="8">
    <location>
        <begin position="166"/>
        <end position="187"/>
    </location>
</feature>
<reference evidence="10 11" key="1">
    <citation type="journal article" date="2016" name="Genome Biol. Evol.">
        <title>Draft genome sequence of an aflatoxigenic Aspergillus species, A. bombycis.</title>
        <authorList>
            <person name="Moore G.G."/>
            <person name="Mack B.M."/>
            <person name="Beltz S.B."/>
            <person name="Gilbert M.K."/>
        </authorList>
    </citation>
    <scope>NUCLEOTIDE SEQUENCE [LARGE SCALE GENOMIC DNA]</scope>
    <source>
        <strain evidence="11">NRRL 26010</strain>
    </source>
</reference>
<sequence length="495" mass="54331">MHSGLSNGVPGASQRTYPRKISFWRLMTDHQVLTKEIVEYDYPGSGTKDDPFVVSWLNEDPRNPLQFSMAKKVAITLVTAFATLIVSLTSSAYSGSISDIVRRFEVSTEVATLGLSLFIFGFSVGPLVWAPLSESIGRQIPFFISFLSMAAFLAGCAGARNIQTLLILRFFAGTFGSSPLTNAGGVVSDMFPARQRGLALCLFASTPYMGPALGPMIGGFLSMNAGCETYAPVLLRKRAAKLSRETGKCYLSKLDVGKSPVAWTSRLKTVFSRPWVLLCREPIVLLFTFYASVIYGTLYMLFAAFPIVYEQGRGWNPGVGGYLSWEKYNGFAPPEARLVPCMVSSVTIPIGFFWFAWTNSPSIHWMASVAAMVPFGSGLVLIYLGIVNYLIDSYTIYAASVIAAMSILRYSFGGIFPLFTTYMYEGLGIHWASSIPAFVSVACMPLPFIFYKYGADIRKRCKYAAISAKHLQTIQETAEEEIRRNAVATQPNAAV</sequence>
<evidence type="ECO:0000313" key="11">
    <source>
        <dbReference type="Proteomes" id="UP000179179"/>
    </source>
</evidence>
<keyword evidence="4 8" id="KW-0812">Transmembrane</keyword>
<dbReference type="InterPro" id="IPR036259">
    <property type="entry name" value="MFS_trans_sf"/>
</dbReference>
<evidence type="ECO:0000256" key="5">
    <source>
        <dbReference type="ARBA" id="ARBA00022989"/>
    </source>
</evidence>
<dbReference type="Gene3D" id="1.20.1250.20">
    <property type="entry name" value="MFS general substrate transporter like domains"/>
    <property type="match status" value="1"/>
</dbReference>
<dbReference type="GeneID" id="34445464"/>
<feature type="transmembrane region" description="Helical" evidence="8">
    <location>
        <begin position="73"/>
        <end position="93"/>
    </location>
</feature>
<evidence type="ECO:0000256" key="2">
    <source>
        <dbReference type="ARBA" id="ARBA00022448"/>
    </source>
</evidence>
<dbReference type="InterPro" id="IPR011701">
    <property type="entry name" value="MFS"/>
</dbReference>
<dbReference type="AlphaFoldDB" id="A0A1F8AB80"/>
<proteinExistence type="inferred from homology"/>
<dbReference type="Proteomes" id="UP000179179">
    <property type="component" value="Unassembled WGS sequence"/>
</dbReference>
<keyword evidence="11" id="KW-1185">Reference proteome</keyword>
<feature type="transmembrane region" description="Helical" evidence="8">
    <location>
        <begin position="431"/>
        <end position="451"/>
    </location>
</feature>